<evidence type="ECO:0000259" key="1">
    <source>
        <dbReference type="Pfam" id="PF20499"/>
    </source>
</evidence>
<dbReference type="PANTHER" id="PTHR24401:SF29">
    <property type="entry name" value="SI:CH211-243P7.3-RELATED"/>
    <property type="match status" value="1"/>
</dbReference>
<dbReference type="Pfam" id="PF20499">
    <property type="entry name" value="DUF6729"/>
    <property type="match status" value="1"/>
</dbReference>
<comment type="caution">
    <text evidence="2">The sequence shown here is derived from an EMBL/GenBank/DDBJ whole genome shotgun (WGS) entry which is preliminary data.</text>
</comment>
<protein>
    <recommendedName>
        <fullName evidence="1">DUF6729 domain-containing protein</fullName>
    </recommendedName>
</protein>
<dbReference type="EMBL" id="JAIWYP010000005">
    <property type="protein sequence ID" value="KAH3826017.1"/>
    <property type="molecule type" value="Genomic_DNA"/>
</dbReference>
<dbReference type="AlphaFoldDB" id="A0A9D4H041"/>
<reference evidence="2" key="1">
    <citation type="journal article" date="2019" name="bioRxiv">
        <title>The Genome of the Zebra Mussel, Dreissena polymorpha: A Resource for Invasive Species Research.</title>
        <authorList>
            <person name="McCartney M.A."/>
            <person name="Auch B."/>
            <person name="Kono T."/>
            <person name="Mallez S."/>
            <person name="Zhang Y."/>
            <person name="Obille A."/>
            <person name="Becker A."/>
            <person name="Abrahante J.E."/>
            <person name="Garbe J."/>
            <person name="Badalamenti J.P."/>
            <person name="Herman A."/>
            <person name="Mangelson H."/>
            <person name="Liachko I."/>
            <person name="Sullivan S."/>
            <person name="Sone E.D."/>
            <person name="Koren S."/>
            <person name="Silverstein K.A.T."/>
            <person name="Beckman K.B."/>
            <person name="Gohl D.M."/>
        </authorList>
    </citation>
    <scope>NUCLEOTIDE SEQUENCE</scope>
    <source>
        <strain evidence="2">Duluth1</strain>
        <tissue evidence="2">Whole animal</tissue>
    </source>
</reference>
<sequence>MRTRGLGNSAAQLRRKLVEEHSQEWMRKAAHYLSDCESIFNSKLVSRQSIREPPAQPEVPSASWLRSVYCNDIMARVDAVKAAITSTFGRILKIDSTKKVLKTM</sequence>
<accession>A0A9D4H041</accession>
<keyword evidence="3" id="KW-1185">Reference proteome</keyword>
<organism evidence="2 3">
    <name type="scientific">Dreissena polymorpha</name>
    <name type="common">Zebra mussel</name>
    <name type="synonym">Mytilus polymorpha</name>
    <dbReference type="NCBI Taxonomy" id="45954"/>
    <lineage>
        <taxon>Eukaryota</taxon>
        <taxon>Metazoa</taxon>
        <taxon>Spiralia</taxon>
        <taxon>Lophotrochozoa</taxon>
        <taxon>Mollusca</taxon>
        <taxon>Bivalvia</taxon>
        <taxon>Autobranchia</taxon>
        <taxon>Heteroconchia</taxon>
        <taxon>Euheterodonta</taxon>
        <taxon>Imparidentia</taxon>
        <taxon>Neoheterodontei</taxon>
        <taxon>Myida</taxon>
        <taxon>Dreissenoidea</taxon>
        <taxon>Dreissenidae</taxon>
        <taxon>Dreissena</taxon>
    </lineage>
</organism>
<reference evidence="2" key="2">
    <citation type="submission" date="2020-11" db="EMBL/GenBank/DDBJ databases">
        <authorList>
            <person name="McCartney M.A."/>
            <person name="Auch B."/>
            <person name="Kono T."/>
            <person name="Mallez S."/>
            <person name="Becker A."/>
            <person name="Gohl D.M."/>
            <person name="Silverstein K.A.T."/>
            <person name="Koren S."/>
            <person name="Bechman K.B."/>
            <person name="Herman A."/>
            <person name="Abrahante J.E."/>
            <person name="Garbe J."/>
        </authorList>
    </citation>
    <scope>NUCLEOTIDE SEQUENCE</scope>
    <source>
        <strain evidence="2">Duluth1</strain>
        <tissue evidence="2">Whole animal</tissue>
    </source>
</reference>
<dbReference type="InterPro" id="IPR046616">
    <property type="entry name" value="DUF6729"/>
</dbReference>
<proteinExistence type="predicted"/>
<dbReference type="PANTHER" id="PTHR24401">
    <property type="entry name" value="SI:CH211-243P7.3-RELATED"/>
    <property type="match status" value="1"/>
</dbReference>
<evidence type="ECO:0000313" key="3">
    <source>
        <dbReference type="Proteomes" id="UP000828390"/>
    </source>
</evidence>
<dbReference type="Proteomes" id="UP000828390">
    <property type="component" value="Unassembled WGS sequence"/>
</dbReference>
<feature type="domain" description="DUF6729" evidence="1">
    <location>
        <begin position="1"/>
        <end position="74"/>
    </location>
</feature>
<name>A0A9D4H041_DREPO</name>
<gene>
    <name evidence="2" type="ORF">DPMN_127906</name>
</gene>
<evidence type="ECO:0000313" key="2">
    <source>
        <dbReference type="EMBL" id="KAH3826017.1"/>
    </source>
</evidence>